<feature type="region of interest" description="Disordered" evidence="1">
    <location>
        <begin position="64"/>
        <end position="85"/>
    </location>
</feature>
<evidence type="ECO:0000313" key="3">
    <source>
        <dbReference type="Proteomes" id="UP000242913"/>
    </source>
</evidence>
<dbReference type="Proteomes" id="UP000242913">
    <property type="component" value="Unassembled WGS sequence"/>
</dbReference>
<keyword evidence="3" id="KW-1185">Reference proteome</keyword>
<accession>A0A238BNP4</accession>
<protein>
    <submittedName>
        <fullName evidence="2">Uncharacterized protein</fullName>
    </submittedName>
</protein>
<organism evidence="2 3">
    <name type="scientific">Onchocerca flexuosa</name>
    <dbReference type="NCBI Taxonomy" id="387005"/>
    <lineage>
        <taxon>Eukaryota</taxon>
        <taxon>Metazoa</taxon>
        <taxon>Ecdysozoa</taxon>
        <taxon>Nematoda</taxon>
        <taxon>Chromadorea</taxon>
        <taxon>Rhabditida</taxon>
        <taxon>Spirurina</taxon>
        <taxon>Spiruromorpha</taxon>
        <taxon>Filarioidea</taxon>
        <taxon>Onchocercidae</taxon>
        <taxon>Onchocerca</taxon>
    </lineage>
</organism>
<evidence type="ECO:0000313" key="2">
    <source>
        <dbReference type="EMBL" id="OZC06280.1"/>
    </source>
</evidence>
<dbReference type="EMBL" id="KZ270152">
    <property type="protein sequence ID" value="OZC06280.1"/>
    <property type="molecule type" value="Genomic_DNA"/>
</dbReference>
<reference evidence="2 3" key="1">
    <citation type="submission" date="2015-12" db="EMBL/GenBank/DDBJ databases">
        <title>Draft genome of the nematode, Onchocerca flexuosa.</title>
        <authorList>
            <person name="Mitreva M."/>
        </authorList>
    </citation>
    <scope>NUCLEOTIDE SEQUENCE [LARGE SCALE GENOMIC DNA]</scope>
    <source>
        <strain evidence="2">Red Deer</strain>
    </source>
</reference>
<dbReference type="AlphaFoldDB" id="A0A238BNP4"/>
<sequence length="250" mass="29337">MATAIIILKYFAFLIITIPWSDSFIDIRHRFELREIPIDLKKQILTECNSTLIKFFERNLMQKTSEGTTRSAPTTTKSETMITSGTTKSHVSHVEETLPPDDQQCPLAVNNCIFAKTSPFMEHCDIKCSTNGEKSSNDFNCWNENCFTRATRICEDKFWRTTRLKYRKKKKKRMYCIPEIKHCYKLACLKCLGRECNMNCYGGGIQYTRLTKPRWKGYDEYKKFFPEVEETLHKLVLIPEKTVVIEDYNE</sequence>
<gene>
    <name evidence="2" type="ORF">X798_06733</name>
</gene>
<evidence type="ECO:0000256" key="1">
    <source>
        <dbReference type="SAM" id="MobiDB-lite"/>
    </source>
</evidence>
<dbReference type="OrthoDB" id="5818163at2759"/>
<name>A0A238BNP4_9BILA</name>
<proteinExistence type="predicted"/>